<accession>A0A517Y7V3</accession>
<dbReference type="AlphaFoldDB" id="A0A517Y7V3"/>
<keyword evidence="1" id="KW-0812">Transmembrane</keyword>
<dbReference type="KEGG" id="aagg:ETAA8_13630"/>
<evidence type="ECO:0000256" key="1">
    <source>
        <dbReference type="SAM" id="Phobius"/>
    </source>
</evidence>
<sequence>MSHMSTSSVIMLVAVWGVILANMLYCFFRLLTSQRSFGGEDE</sequence>
<gene>
    <name evidence="2" type="ORF">ETAA8_13630</name>
</gene>
<keyword evidence="1" id="KW-1133">Transmembrane helix</keyword>
<organism evidence="2 3">
    <name type="scientific">Anatilimnocola aggregata</name>
    <dbReference type="NCBI Taxonomy" id="2528021"/>
    <lineage>
        <taxon>Bacteria</taxon>
        <taxon>Pseudomonadati</taxon>
        <taxon>Planctomycetota</taxon>
        <taxon>Planctomycetia</taxon>
        <taxon>Pirellulales</taxon>
        <taxon>Pirellulaceae</taxon>
        <taxon>Anatilimnocola</taxon>
    </lineage>
</organism>
<feature type="transmembrane region" description="Helical" evidence="1">
    <location>
        <begin position="6"/>
        <end position="28"/>
    </location>
</feature>
<dbReference type="Proteomes" id="UP000315017">
    <property type="component" value="Chromosome"/>
</dbReference>
<protein>
    <submittedName>
        <fullName evidence="2">Uncharacterized protein</fullName>
    </submittedName>
</protein>
<evidence type="ECO:0000313" key="3">
    <source>
        <dbReference type="Proteomes" id="UP000315017"/>
    </source>
</evidence>
<evidence type="ECO:0000313" key="2">
    <source>
        <dbReference type="EMBL" id="QDU26285.1"/>
    </source>
</evidence>
<name>A0A517Y7V3_9BACT</name>
<dbReference type="EMBL" id="CP036274">
    <property type="protein sequence ID" value="QDU26285.1"/>
    <property type="molecule type" value="Genomic_DNA"/>
</dbReference>
<keyword evidence="1" id="KW-0472">Membrane</keyword>
<proteinExistence type="predicted"/>
<reference evidence="2 3" key="1">
    <citation type="submission" date="2019-02" db="EMBL/GenBank/DDBJ databases">
        <title>Deep-cultivation of Planctomycetes and their phenomic and genomic characterization uncovers novel biology.</title>
        <authorList>
            <person name="Wiegand S."/>
            <person name="Jogler M."/>
            <person name="Boedeker C."/>
            <person name="Pinto D."/>
            <person name="Vollmers J."/>
            <person name="Rivas-Marin E."/>
            <person name="Kohn T."/>
            <person name="Peeters S.H."/>
            <person name="Heuer A."/>
            <person name="Rast P."/>
            <person name="Oberbeckmann S."/>
            <person name="Bunk B."/>
            <person name="Jeske O."/>
            <person name="Meyerdierks A."/>
            <person name="Storesund J.E."/>
            <person name="Kallscheuer N."/>
            <person name="Luecker S."/>
            <person name="Lage O.M."/>
            <person name="Pohl T."/>
            <person name="Merkel B.J."/>
            <person name="Hornburger P."/>
            <person name="Mueller R.-W."/>
            <person name="Bruemmer F."/>
            <person name="Labrenz M."/>
            <person name="Spormann A.M."/>
            <person name="Op den Camp H."/>
            <person name="Overmann J."/>
            <person name="Amann R."/>
            <person name="Jetten M.S.M."/>
            <person name="Mascher T."/>
            <person name="Medema M.H."/>
            <person name="Devos D.P."/>
            <person name="Kaster A.-K."/>
            <person name="Ovreas L."/>
            <person name="Rohde M."/>
            <person name="Galperin M.Y."/>
            <person name="Jogler C."/>
        </authorList>
    </citation>
    <scope>NUCLEOTIDE SEQUENCE [LARGE SCALE GENOMIC DNA]</scope>
    <source>
        <strain evidence="2 3">ETA_A8</strain>
    </source>
</reference>
<keyword evidence="3" id="KW-1185">Reference proteome</keyword>